<evidence type="ECO:0000313" key="5">
    <source>
        <dbReference type="EMBL" id="ATL49237.1"/>
    </source>
</evidence>
<dbReference type="GO" id="GO:0005524">
    <property type="term" value="F:ATP binding"/>
    <property type="evidence" value="ECO:0007669"/>
    <property type="project" value="UniProtKB-KW"/>
</dbReference>
<dbReference type="Gene3D" id="3.40.50.300">
    <property type="entry name" value="P-loop containing nucleotide triphosphate hydrolases"/>
    <property type="match status" value="1"/>
</dbReference>
<organism evidence="5 6">
    <name type="scientific">Chitinophaga caeni</name>
    <dbReference type="NCBI Taxonomy" id="2029983"/>
    <lineage>
        <taxon>Bacteria</taxon>
        <taxon>Pseudomonadati</taxon>
        <taxon>Bacteroidota</taxon>
        <taxon>Chitinophagia</taxon>
        <taxon>Chitinophagales</taxon>
        <taxon>Chitinophagaceae</taxon>
        <taxon>Chitinophaga</taxon>
    </lineage>
</organism>
<gene>
    <name evidence="5" type="ORF">COR50_19800</name>
</gene>
<dbReference type="GO" id="GO:0006298">
    <property type="term" value="P:mismatch repair"/>
    <property type="evidence" value="ECO:0007669"/>
    <property type="project" value="InterPro"/>
</dbReference>
<dbReference type="AlphaFoldDB" id="A0A291QZ67"/>
<dbReference type="OrthoDB" id="1097361at2"/>
<dbReference type="GO" id="GO:0140664">
    <property type="term" value="F:ATP-dependent DNA damage sensor activity"/>
    <property type="evidence" value="ECO:0007669"/>
    <property type="project" value="InterPro"/>
</dbReference>
<keyword evidence="2" id="KW-0067">ATP-binding</keyword>
<evidence type="ECO:0000256" key="2">
    <source>
        <dbReference type="ARBA" id="ARBA00022840"/>
    </source>
</evidence>
<keyword evidence="3" id="KW-0238">DNA-binding</keyword>
<proteinExistence type="predicted"/>
<protein>
    <submittedName>
        <fullName evidence="5">DNA mismatch repair protein</fullName>
    </submittedName>
</protein>
<evidence type="ECO:0000256" key="1">
    <source>
        <dbReference type="ARBA" id="ARBA00022741"/>
    </source>
</evidence>
<dbReference type="Proteomes" id="UP000220133">
    <property type="component" value="Chromosome"/>
</dbReference>
<dbReference type="SUPFAM" id="SSF52540">
    <property type="entry name" value="P-loop containing nucleoside triphosphate hydrolases"/>
    <property type="match status" value="1"/>
</dbReference>
<dbReference type="SMART" id="SM00534">
    <property type="entry name" value="MUTSac"/>
    <property type="match status" value="1"/>
</dbReference>
<sequence length="440" mass="49286">MSFIADKQTLEDLQMLGKYDNASVFNIFNKVQTKGAEKLLDQMFQQPLTNAGEINTRSNAFRYFTEHPTELNLDLSLIAPFEAFLDEGGDLSMPVLAWTQLKRKVLHFAVKDELFDKDVEGLHATIAFLGQCQRLLGDLESVGMVLNTPWEAWYSCAKQLFADERLQGLLVQPASSLSWWQSAKWKYLILQSLQGNLRQLILLTYELEVLITVGKVARDRNFDYAIALPAELNLMEAANVRHPGLDKAIGNTISFQGNSNVMFLTGANMAGKSTLMKSTGIMVYLAHMGFPVAANKLRFSVLDGIFSSVNVPDDLQKGYSHFYAEVLRVKQVAEAVASGKKLFIIFDELFKGTNVKDAYDATLAVTAAFAAFRACFYIISTHIIEVGSALQQQETTVQYKFMPTVMEGTVPRYTYQLQEGITGDRQGMIIIENEKILEML</sequence>
<dbReference type="GO" id="GO:0030983">
    <property type="term" value="F:mismatched DNA binding"/>
    <property type="evidence" value="ECO:0007669"/>
    <property type="project" value="InterPro"/>
</dbReference>
<dbReference type="InterPro" id="IPR000432">
    <property type="entry name" value="DNA_mismatch_repair_MutS_C"/>
</dbReference>
<evidence type="ECO:0000259" key="4">
    <source>
        <dbReference type="SMART" id="SM00534"/>
    </source>
</evidence>
<dbReference type="InterPro" id="IPR036187">
    <property type="entry name" value="DNA_mismatch_repair_MutS_sf"/>
</dbReference>
<reference evidence="5 6" key="1">
    <citation type="submission" date="2017-10" db="EMBL/GenBank/DDBJ databases">
        <title>Paenichitinophaga pekingensis gen. nov., sp. nov., isolated from activated sludge.</title>
        <authorList>
            <person name="Jin D."/>
            <person name="Kong X."/>
            <person name="Deng Y."/>
            <person name="Bai Z."/>
        </authorList>
    </citation>
    <scope>NUCLEOTIDE SEQUENCE [LARGE SCALE GENOMIC DNA]</scope>
    <source>
        <strain evidence="5 6">13</strain>
    </source>
</reference>
<dbReference type="KEGG" id="cbae:COR50_19800"/>
<dbReference type="PANTHER" id="PTHR11361:SF99">
    <property type="entry name" value="DNA MISMATCH REPAIR PROTEIN"/>
    <property type="match status" value="1"/>
</dbReference>
<evidence type="ECO:0000313" key="6">
    <source>
        <dbReference type="Proteomes" id="UP000220133"/>
    </source>
</evidence>
<keyword evidence="1" id="KW-0547">Nucleotide-binding</keyword>
<dbReference type="Pfam" id="PF00488">
    <property type="entry name" value="MutS_V"/>
    <property type="match status" value="1"/>
</dbReference>
<accession>A0A291QZ67</accession>
<dbReference type="InterPro" id="IPR045076">
    <property type="entry name" value="MutS"/>
</dbReference>
<dbReference type="InterPro" id="IPR027417">
    <property type="entry name" value="P-loop_NTPase"/>
</dbReference>
<dbReference type="Gene3D" id="1.10.1420.10">
    <property type="match status" value="1"/>
</dbReference>
<evidence type="ECO:0000256" key="3">
    <source>
        <dbReference type="ARBA" id="ARBA00023125"/>
    </source>
</evidence>
<dbReference type="SUPFAM" id="SSF48334">
    <property type="entry name" value="DNA repair protein MutS, domain III"/>
    <property type="match status" value="1"/>
</dbReference>
<keyword evidence="6" id="KW-1185">Reference proteome</keyword>
<feature type="domain" description="DNA mismatch repair proteins mutS family" evidence="4">
    <location>
        <begin position="259"/>
        <end position="438"/>
    </location>
</feature>
<dbReference type="PANTHER" id="PTHR11361">
    <property type="entry name" value="DNA MISMATCH REPAIR PROTEIN MUTS FAMILY MEMBER"/>
    <property type="match status" value="1"/>
</dbReference>
<name>A0A291QZ67_9BACT</name>
<dbReference type="EMBL" id="CP023777">
    <property type="protein sequence ID" value="ATL49237.1"/>
    <property type="molecule type" value="Genomic_DNA"/>
</dbReference>
<dbReference type="RefSeq" id="WP_098195605.1">
    <property type="nucleotide sequence ID" value="NZ_CP023777.1"/>
</dbReference>